<keyword evidence="12" id="KW-0190">Covalent protein-DNA linkage</keyword>
<evidence type="ECO:0000256" key="10">
    <source>
        <dbReference type="ARBA" id="ARBA00022759"/>
    </source>
</evidence>
<evidence type="ECO:0000256" key="5">
    <source>
        <dbReference type="ARBA" id="ARBA00022695"/>
    </source>
</evidence>
<comment type="subunit">
    <text evidence="15">Homooligomer. Rep binds to repeated DNA motifs (iterons).</text>
</comment>
<keyword evidence="9" id="KW-0547">Nucleotide-binding</keyword>
<keyword evidence="7" id="KW-0540">Nuclease</keyword>
<gene>
    <name evidence="19" type="primary">gp1</name>
</gene>
<dbReference type="GO" id="GO:0004519">
    <property type="term" value="F:endonuclease activity"/>
    <property type="evidence" value="ECO:0007669"/>
    <property type="project" value="UniProtKB-KW"/>
</dbReference>
<dbReference type="GO" id="GO:0000166">
    <property type="term" value="F:nucleotide binding"/>
    <property type="evidence" value="ECO:0007669"/>
    <property type="project" value="UniProtKB-KW"/>
</dbReference>
<comment type="subcellular location">
    <subcellularLocation>
        <location evidence="2">Host nucleus</location>
    </subcellularLocation>
</comment>
<dbReference type="GO" id="GO:0003677">
    <property type="term" value="F:DNA binding"/>
    <property type="evidence" value="ECO:0007669"/>
    <property type="project" value="UniProtKB-KW"/>
</dbReference>
<keyword evidence="8" id="KW-0479">Metal-binding</keyword>
<dbReference type="Pfam" id="PF02407">
    <property type="entry name" value="Viral_Rep"/>
    <property type="match status" value="1"/>
</dbReference>
<feature type="domain" description="CRESS-DNA virus Rep endonuclease" evidence="18">
    <location>
        <begin position="1"/>
        <end position="99"/>
    </location>
</feature>
<keyword evidence="13" id="KW-0238">DNA-binding</keyword>
<organism evidence="19">
    <name type="scientific">Begomovirus-associated alphasatellite sp</name>
    <dbReference type="NCBI Taxonomy" id="1911908"/>
    <lineage>
        <taxon>Viruses</taxon>
        <taxon>Viruses incertae sedis</taxon>
        <taxon>Alphasatellitidae</taxon>
        <taxon>Geminialphasatellitinae</taxon>
        <taxon>Clecrusatellite</taxon>
        <taxon>Clecrusatellite chiapasense</taxon>
    </lineage>
</organism>
<dbReference type="InterPro" id="IPR049912">
    <property type="entry name" value="CRESS_DNA_REP"/>
</dbReference>
<evidence type="ECO:0000256" key="16">
    <source>
        <dbReference type="ARBA" id="ARBA00049360"/>
    </source>
</evidence>
<comment type="similarity">
    <text evidence="3">Belongs to the nanoviridea/circoviridae replication-associated protein family.</text>
</comment>
<comment type="function">
    <text evidence="17">Initiates and terminates the replication only of its own subviral DNA molecule. The closed circular ssDNA genome is first converted to a superhelical dsDNA. Rep binds a specific hairpin at the genome origin of replication. Introduces an endonucleolytic nick within the intergenic region of the genome, thereby initiating the rolling circle replication (RCR). Following cleavage, binds covalently to the 5'-phosphate of DNA as a tyrosyl ester. The cleavage gives rise to a free 3'-OH that serves as a primer for the cellular DNA polymerase. The polymerase synthesizes the (+) strand DNA by rolling circle mechanism. After one round of replication, a Rep-catalyzed nucleotidyl transfer reaction releases a circular single-stranded virus genome, thereby terminating the replication. Displays origin-specific DNA cleavage, nucleotidyl transferase, ATPase and helicase activities.</text>
</comment>
<evidence type="ECO:0000256" key="15">
    <source>
        <dbReference type="ARBA" id="ARBA00046883"/>
    </source>
</evidence>
<evidence type="ECO:0000256" key="17">
    <source>
        <dbReference type="ARBA" id="ARBA00049943"/>
    </source>
</evidence>
<evidence type="ECO:0000256" key="9">
    <source>
        <dbReference type="ARBA" id="ARBA00022741"/>
    </source>
</evidence>
<evidence type="ECO:0000256" key="12">
    <source>
        <dbReference type="ARBA" id="ARBA00023124"/>
    </source>
</evidence>
<keyword evidence="10" id="KW-0255">Endonuclease</keyword>
<dbReference type="Gene3D" id="3.40.1310.20">
    <property type="match status" value="1"/>
</dbReference>
<name>A0A2D0VPF5_9VIRU</name>
<evidence type="ECO:0000256" key="14">
    <source>
        <dbReference type="ARBA" id="ARBA00023268"/>
    </source>
</evidence>
<keyword evidence="11" id="KW-0378">Hydrolase</keyword>
<dbReference type="Pfam" id="PF00910">
    <property type="entry name" value="RNA_helicase"/>
    <property type="match status" value="1"/>
</dbReference>
<reference evidence="19" key="1">
    <citation type="submission" date="2016-03" db="EMBL/GenBank/DDBJ databases">
        <authorList>
            <person name="Ploux O."/>
        </authorList>
    </citation>
    <scope>NUCLEOTIDE SEQUENCE</scope>
    <source>
        <strain evidence="19">TW</strain>
    </source>
</reference>
<dbReference type="GO" id="GO:0006260">
    <property type="term" value="P:DNA replication"/>
    <property type="evidence" value="ECO:0007669"/>
    <property type="project" value="UniProtKB-KW"/>
</dbReference>
<evidence type="ECO:0000256" key="11">
    <source>
        <dbReference type="ARBA" id="ARBA00022801"/>
    </source>
</evidence>
<accession>A0A2D0VPF5</accession>
<evidence type="ECO:0000259" key="18">
    <source>
        <dbReference type="PROSITE" id="PS52020"/>
    </source>
</evidence>
<evidence type="ECO:0000256" key="13">
    <source>
        <dbReference type="ARBA" id="ARBA00023125"/>
    </source>
</evidence>
<evidence type="ECO:0000256" key="1">
    <source>
        <dbReference type="ARBA" id="ARBA00001936"/>
    </source>
</evidence>
<comment type="catalytic activity">
    <reaction evidence="16">
        <text>ATP + H2O = ADP + phosphate + H(+)</text>
        <dbReference type="Rhea" id="RHEA:13065"/>
        <dbReference type="ChEBI" id="CHEBI:15377"/>
        <dbReference type="ChEBI" id="CHEBI:15378"/>
        <dbReference type="ChEBI" id="CHEBI:30616"/>
        <dbReference type="ChEBI" id="CHEBI:43474"/>
        <dbReference type="ChEBI" id="CHEBI:456216"/>
    </reaction>
</comment>
<evidence type="ECO:0000256" key="2">
    <source>
        <dbReference type="ARBA" id="ARBA00004147"/>
    </source>
</evidence>
<evidence type="ECO:0000313" key="19">
    <source>
        <dbReference type="EMBL" id="AOY34818.1"/>
    </source>
</evidence>
<dbReference type="PROSITE" id="PS52020">
    <property type="entry name" value="CRESS_DNA_REP"/>
    <property type="match status" value="1"/>
</dbReference>
<dbReference type="InterPro" id="IPR000605">
    <property type="entry name" value="Helicase_SF3_ssDNA/RNA_vir"/>
</dbReference>
<evidence type="ECO:0000256" key="7">
    <source>
        <dbReference type="ARBA" id="ARBA00022722"/>
    </source>
</evidence>
<evidence type="ECO:0000256" key="3">
    <source>
        <dbReference type="ARBA" id="ARBA00006649"/>
    </source>
</evidence>
<dbReference type="GO" id="GO:0016779">
    <property type="term" value="F:nucleotidyltransferase activity"/>
    <property type="evidence" value="ECO:0007669"/>
    <property type="project" value="UniProtKB-KW"/>
</dbReference>
<sequence length="315" mass="36824">MSQKRNWCFTIFNYVLPLFTSLPDWANYIVYQEEECPETKRKHIQGYVNLKRPQRFSFLKKKLGDGTHIEECRGSASSNRDYCTKDASRTGGPWEFGVFCETGSNKRKTMERFQEDPEELRLADPKLYRRCLATKVNKEFSGLVLPIFDRPWQLVAHKILDQGPDDRTIIWVYGSEGNEGKTTWAKKKIQEGWFYSRGGKGENIKYQYAEHLGHCVFDIPRQVEDCLQYTVLEEIKDRLIRSSKYEPIDFNCSDKVHVVICSNFLPCIELEYNNRGELIKKPLLSRDRVFLININESVCGHPDDLTAFDLYLSLE</sequence>
<evidence type="ECO:0000256" key="6">
    <source>
        <dbReference type="ARBA" id="ARBA00022705"/>
    </source>
</evidence>
<dbReference type="GO" id="GO:0003723">
    <property type="term" value="F:RNA binding"/>
    <property type="evidence" value="ECO:0007669"/>
    <property type="project" value="InterPro"/>
</dbReference>
<keyword evidence="6" id="KW-0235">DNA replication</keyword>
<keyword evidence="4" id="KW-0808">Transferase</keyword>
<keyword evidence="5" id="KW-0548">Nucleotidyltransferase</keyword>
<evidence type="ECO:0000256" key="4">
    <source>
        <dbReference type="ARBA" id="ARBA00022679"/>
    </source>
</evidence>
<dbReference type="GO" id="GO:0042025">
    <property type="term" value="C:host cell nucleus"/>
    <property type="evidence" value="ECO:0007669"/>
    <property type="project" value="UniProtKB-SubCell"/>
</dbReference>
<dbReference type="EMBL" id="KU923760">
    <property type="protein sequence ID" value="AOY34818.1"/>
    <property type="molecule type" value="Genomic_DNA"/>
</dbReference>
<keyword evidence="14" id="KW-0511">Multifunctional enzyme</keyword>
<protein>
    <submittedName>
        <fullName evidence="19">Alpha rep</fullName>
    </submittedName>
</protein>
<comment type="cofactor">
    <cofactor evidence="1">
        <name>Mn(2+)</name>
        <dbReference type="ChEBI" id="CHEBI:29035"/>
    </cofactor>
</comment>
<dbReference type="GO" id="GO:0003724">
    <property type="term" value="F:RNA helicase activity"/>
    <property type="evidence" value="ECO:0007669"/>
    <property type="project" value="InterPro"/>
</dbReference>
<proteinExistence type="inferred from homology"/>
<evidence type="ECO:0000256" key="8">
    <source>
        <dbReference type="ARBA" id="ARBA00022723"/>
    </source>
</evidence>
<dbReference type="GO" id="GO:0046872">
    <property type="term" value="F:metal ion binding"/>
    <property type="evidence" value="ECO:0007669"/>
    <property type="project" value="UniProtKB-KW"/>
</dbReference>
<dbReference type="GO" id="GO:0016787">
    <property type="term" value="F:hydrolase activity"/>
    <property type="evidence" value="ECO:0007669"/>
    <property type="project" value="UniProtKB-KW"/>
</dbReference>